<feature type="chain" id="PRO_5040182535" evidence="1">
    <location>
        <begin position="22"/>
        <end position="74"/>
    </location>
</feature>
<dbReference type="EMBL" id="OU892279">
    <property type="protein sequence ID" value="CAG9766327.1"/>
    <property type="molecule type" value="Genomic_DNA"/>
</dbReference>
<protein>
    <submittedName>
        <fullName evidence="2">Uncharacterized protein</fullName>
    </submittedName>
</protein>
<dbReference type="Proteomes" id="UP001152799">
    <property type="component" value="Chromosome 3"/>
</dbReference>
<evidence type="ECO:0000313" key="2">
    <source>
        <dbReference type="EMBL" id="CAG9766327.1"/>
    </source>
</evidence>
<accession>A0A9N9MSR0</accession>
<proteinExistence type="predicted"/>
<feature type="signal peptide" evidence="1">
    <location>
        <begin position="1"/>
        <end position="21"/>
    </location>
</feature>
<evidence type="ECO:0000256" key="1">
    <source>
        <dbReference type="SAM" id="SignalP"/>
    </source>
</evidence>
<keyword evidence="1" id="KW-0732">Signal</keyword>
<gene>
    <name evidence="2" type="ORF">CEUTPL_LOCUS6912</name>
</gene>
<evidence type="ECO:0000313" key="3">
    <source>
        <dbReference type="Proteomes" id="UP001152799"/>
    </source>
</evidence>
<keyword evidence="3" id="KW-1185">Reference proteome</keyword>
<dbReference type="AlphaFoldDB" id="A0A9N9MSR0"/>
<name>A0A9N9MSR0_9CUCU</name>
<sequence>MSKIVPILFVAMVVAIVFVSANPVPEAAPEPHFGLFGLGGYGGYGRFGGFRRYGGYGYGGGYYPYGGYGGYGYF</sequence>
<reference evidence="2" key="1">
    <citation type="submission" date="2022-01" db="EMBL/GenBank/DDBJ databases">
        <authorList>
            <person name="King R."/>
        </authorList>
    </citation>
    <scope>NUCLEOTIDE SEQUENCE</scope>
</reference>
<organism evidence="2 3">
    <name type="scientific">Ceutorhynchus assimilis</name>
    <name type="common">cabbage seed weevil</name>
    <dbReference type="NCBI Taxonomy" id="467358"/>
    <lineage>
        <taxon>Eukaryota</taxon>
        <taxon>Metazoa</taxon>
        <taxon>Ecdysozoa</taxon>
        <taxon>Arthropoda</taxon>
        <taxon>Hexapoda</taxon>
        <taxon>Insecta</taxon>
        <taxon>Pterygota</taxon>
        <taxon>Neoptera</taxon>
        <taxon>Endopterygota</taxon>
        <taxon>Coleoptera</taxon>
        <taxon>Polyphaga</taxon>
        <taxon>Cucujiformia</taxon>
        <taxon>Curculionidae</taxon>
        <taxon>Ceutorhynchinae</taxon>
        <taxon>Ceutorhynchus</taxon>
    </lineage>
</organism>